<dbReference type="AlphaFoldDB" id="A0A4Y2GUE2"/>
<protein>
    <recommendedName>
        <fullName evidence="2">Retroviral polymerase SH3-like domain-containing protein</fullName>
    </recommendedName>
</protein>
<sequence>MVWDCTRCAKLKIFGFIAYCHIGKVKRDKFNLKSQKCIMIGYTPNAYRLWDIKERKIVLSRNAIFDKESFISKEVLQPELNHPVVKKPNDEGTQSLDSEKVTESVEPTFKRCKRTRKVPSWFNDYNMAYLVLNAEQYVEDCPRSLEETKSR</sequence>
<accession>A0A4Y2GUE2</accession>
<reference evidence="3 4" key="1">
    <citation type="journal article" date="2019" name="Sci. Rep.">
        <title>Orb-weaving spider Araneus ventricosus genome elucidates the spidroin gene catalogue.</title>
        <authorList>
            <person name="Kono N."/>
            <person name="Nakamura H."/>
            <person name="Ohtoshi R."/>
            <person name="Moran D.A.P."/>
            <person name="Shinohara A."/>
            <person name="Yoshida Y."/>
            <person name="Fujiwara M."/>
            <person name="Mori M."/>
            <person name="Tomita M."/>
            <person name="Arakawa K."/>
        </authorList>
    </citation>
    <scope>NUCLEOTIDE SEQUENCE [LARGE SCALE GENOMIC DNA]</scope>
</reference>
<dbReference type="InterPro" id="IPR057670">
    <property type="entry name" value="SH3_retrovirus"/>
</dbReference>
<evidence type="ECO:0000313" key="3">
    <source>
        <dbReference type="EMBL" id="GBM56425.1"/>
    </source>
</evidence>
<evidence type="ECO:0000313" key="4">
    <source>
        <dbReference type="Proteomes" id="UP000499080"/>
    </source>
</evidence>
<comment type="caution">
    <text evidence="3">The sequence shown here is derived from an EMBL/GenBank/DDBJ whole genome shotgun (WGS) entry which is preliminary data.</text>
</comment>
<organism evidence="3 4">
    <name type="scientific">Araneus ventricosus</name>
    <name type="common">Orbweaver spider</name>
    <name type="synonym">Epeira ventricosa</name>
    <dbReference type="NCBI Taxonomy" id="182803"/>
    <lineage>
        <taxon>Eukaryota</taxon>
        <taxon>Metazoa</taxon>
        <taxon>Ecdysozoa</taxon>
        <taxon>Arthropoda</taxon>
        <taxon>Chelicerata</taxon>
        <taxon>Arachnida</taxon>
        <taxon>Araneae</taxon>
        <taxon>Araneomorphae</taxon>
        <taxon>Entelegynae</taxon>
        <taxon>Araneoidea</taxon>
        <taxon>Araneidae</taxon>
        <taxon>Araneus</taxon>
    </lineage>
</organism>
<gene>
    <name evidence="3" type="ORF">AVEN_56110_1</name>
</gene>
<dbReference type="Pfam" id="PF25597">
    <property type="entry name" value="SH3_retrovirus"/>
    <property type="match status" value="1"/>
</dbReference>
<dbReference type="OrthoDB" id="8059344at2759"/>
<dbReference type="Proteomes" id="UP000499080">
    <property type="component" value="Unassembled WGS sequence"/>
</dbReference>
<evidence type="ECO:0000256" key="1">
    <source>
        <dbReference type="SAM" id="MobiDB-lite"/>
    </source>
</evidence>
<name>A0A4Y2GUE2_ARAVE</name>
<proteinExistence type="predicted"/>
<dbReference type="EMBL" id="BGPR01001545">
    <property type="protein sequence ID" value="GBM56425.1"/>
    <property type="molecule type" value="Genomic_DNA"/>
</dbReference>
<feature type="domain" description="Retroviral polymerase SH3-like" evidence="2">
    <location>
        <begin position="17"/>
        <end position="72"/>
    </location>
</feature>
<keyword evidence="4" id="KW-1185">Reference proteome</keyword>
<feature type="region of interest" description="Disordered" evidence="1">
    <location>
        <begin position="82"/>
        <end position="102"/>
    </location>
</feature>
<evidence type="ECO:0000259" key="2">
    <source>
        <dbReference type="Pfam" id="PF25597"/>
    </source>
</evidence>